<evidence type="ECO:0000256" key="3">
    <source>
        <dbReference type="PIRSR" id="PIRSR617939-1"/>
    </source>
</evidence>
<proteinExistence type="predicted"/>
<dbReference type="Proteomes" id="UP001347796">
    <property type="component" value="Unassembled WGS sequence"/>
</dbReference>
<keyword evidence="2" id="KW-0456">Lyase</keyword>
<organism evidence="5 6">
    <name type="scientific">Patella caerulea</name>
    <name type="common">Rayed Mediterranean limpet</name>
    <dbReference type="NCBI Taxonomy" id="87958"/>
    <lineage>
        <taxon>Eukaryota</taxon>
        <taxon>Metazoa</taxon>
        <taxon>Spiralia</taxon>
        <taxon>Lophotrochozoa</taxon>
        <taxon>Mollusca</taxon>
        <taxon>Gastropoda</taxon>
        <taxon>Patellogastropoda</taxon>
        <taxon>Patelloidea</taxon>
        <taxon>Patellidae</taxon>
        <taxon>Patella</taxon>
    </lineage>
</organism>
<dbReference type="PANTHER" id="PTHR12935:SF0">
    <property type="entry name" value="GAMMA-GLUTAMYLCYCLOTRANSFERASE"/>
    <property type="match status" value="1"/>
</dbReference>
<dbReference type="EMBL" id="JAZGQO010000006">
    <property type="protein sequence ID" value="KAK6185824.1"/>
    <property type="molecule type" value="Genomic_DNA"/>
</dbReference>
<dbReference type="EC" id="4.3.2.9" evidence="1"/>
<dbReference type="InterPro" id="IPR036568">
    <property type="entry name" value="GGCT-like_sf"/>
</dbReference>
<feature type="binding site" evidence="4">
    <location>
        <begin position="6"/>
        <end position="11"/>
    </location>
    <ligand>
        <name>substrate</name>
    </ligand>
</feature>
<feature type="binding site" evidence="4">
    <location>
        <position position="127"/>
    </location>
    <ligand>
        <name>substrate</name>
    </ligand>
</feature>
<dbReference type="InterPro" id="IPR013024">
    <property type="entry name" value="GGCT-like"/>
</dbReference>
<dbReference type="PANTHER" id="PTHR12935">
    <property type="entry name" value="GAMMA-GLUTAMYLCYCLOTRANSFERASE"/>
    <property type="match status" value="1"/>
</dbReference>
<dbReference type="Gene3D" id="3.10.490.10">
    <property type="entry name" value="Gamma-glutamyl cyclotransferase-like"/>
    <property type="match status" value="1"/>
</dbReference>
<feature type="active site" description="Proton acceptor" evidence="3">
    <location>
        <position position="88"/>
    </location>
</feature>
<evidence type="ECO:0000256" key="1">
    <source>
        <dbReference type="ARBA" id="ARBA00012346"/>
    </source>
</evidence>
<reference evidence="5 6" key="1">
    <citation type="submission" date="2024-01" db="EMBL/GenBank/DDBJ databases">
        <title>The genome of the rayed Mediterranean limpet Patella caerulea (Linnaeus, 1758).</title>
        <authorList>
            <person name="Anh-Thu Weber A."/>
            <person name="Halstead-Nussloch G."/>
        </authorList>
    </citation>
    <scope>NUCLEOTIDE SEQUENCE [LARGE SCALE GENOMIC DNA]</scope>
    <source>
        <strain evidence="5">AATW-2023a</strain>
        <tissue evidence="5">Whole specimen</tissue>
    </source>
</reference>
<dbReference type="Pfam" id="PF13772">
    <property type="entry name" value="AIG2_2"/>
    <property type="match status" value="1"/>
</dbReference>
<dbReference type="AlphaFoldDB" id="A0AAN8K772"/>
<dbReference type="SUPFAM" id="SSF110857">
    <property type="entry name" value="Gamma-glutamyl cyclotransferase-like"/>
    <property type="match status" value="1"/>
</dbReference>
<accession>A0AAN8K772</accession>
<evidence type="ECO:0000256" key="4">
    <source>
        <dbReference type="PIRSR" id="PIRSR617939-2"/>
    </source>
</evidence>
<evidence type="ECO:0000313" key="5">
    <source>
        <dbReference type="EMBL" id="KAK6185824.1"/>
    </source>
</evidence>
<protein>
    <recommendedName>
        <fullName evidence="1">gamma-glutamylcyclotransferase</fullName>
        <ecNumber evidence="1">4.3.2.9</ecNumber>
    </recommendedName>
</protein>
<name>A0AAN8K772_PATCE</name>
<gene>
    <name evidence="5" type="ORF">SNE40_007972</name>
</gene>
<dbReference type="GO" id="GO:0003839">
    <property type="term" value="F:gamma-glutamylcyclotransferase activity"/>
    <property type="evidence" value="ECO:0007669"/>
    <property type="project" value="UniProtKB-EC"/>
</dbReference>
<sequence length="171" mass="19433">MGTFLYFAFGSNLLKERLRIENPSAVFKGIAKLQGYKFHFSWTNQETSSEEATWKGCAANITADPSSHVWGSLWELKDEDRPSLDRQEWGYNPITVTVCDDKGATYTCLTYQMKGEPTGETLPSPQYKDIILRGAKQSMLPSEYIKFIEAFPDNKNTTPVDIYNQLVKLLT</sequence>
<comment type="caution">
    <text evidence="5">The sequence shown here is derived from an EMBL/GenBank/DDBJ whole genome shotgun (WGS) entry which is preliminary data.</text>
</comment>
<evidence type="ECO:0000256" key="2">
    <source>
        <dbReference type="ARBA" id="ARBA00023239"/>
    </source>
</evidence>
<evidence type="ECO:0000313" key="6">
    <source>
        <dbReference type="Proteomes" id="UP001347796"/>
    </source>
</evidence>
<dbReference type="CDD" id="cd06661">
    <property type="entry name" value="GGCT_like"/>
    <property type="match status" value="1"/>
</dbReference>
<keyword evidence="6" id="KW-1185">Reference proteome</keyword>
<dbReference type="InterPro" id="IPR017939">
    <property type="entry name" value="G-Glutamylcylcotransferase"/>
</dbReference>